<dbReference type="PANTHER" id="PTHR36174">
    <property type="entry name" value="LIPID II:GLYCINE GLYCYLTRANSFERASE"/>
    <property type="match status" value="1"/>
</dbReference>
<dbReference type="GO" id="GO:0016755">
    <property type="term" value="F:aminoacyltransferase activity"/>
    <property type="evidence" value="ECO:0007669"/>
    <property type="project" value="InterPro"/>
</dbReference>
<proteinExistence type="inferred from homology"/>
<protein>
    <submittedName>
        <fullName evidence="8">Peptidoglycan bridge formation glycyltransferase FemA/FemB family protein</fullName>
    </submittedName>
</protein>
<dbReference type="GO" id="GO:0008360">
    <property type="term" value="P:regulation of cell shape"/>
    <property type="evidence" value="ECO:0007669"/>
    <property type="project" value="UniProtKB-KW"/>
</dbReference>
<feature type="domain" description="BioF2-like acetyltransferase" evidence="7">
    <location>
        <begin position="162"/>
        <end position="284"/>
    </location>
</feature>
<keyword evidence="5" id="KW-0012">Acyltransferase</keyword>
<dbReference type="Gene3D" id="3.40.630.30">
    <property type="match status" value="1"/>
</dbReference>
<dbReference type="Proteomes" id="UP000649604">
    <property type="component" value="Unassembled WGS sequence"/>
</dbReference>
<evidence type="ECO:0000256" key="6">
    <source>
        <dbReference type="ARBA" id="ARBA00023316"/>
    </source>
</evidence>
<gene>
    <name evidence="8" type="ORF">GF339_17740</name>
</gene>
<dbReference type="Pfam" id="PF13480">
    <property type="entry name" value="Acetyltransf_6"/>
    <property type="match status" value="1"/>
</dbReference>
<reference evidence="8" key="1">
    <citation type="submission" date="2019-11" db="EMBL/GenBank/DDBJ databases">
        <title>Microbial mats filling the niche in hypersaline microbial mats.</title>
        <authorList>
            <person name="Wong H.L."/>
            <person name="Macleod F.I."/>
            <person name="White R.A. III"/>
            <person name="Burns B.P."/>
        </authorList>
    </citation>
    <scope>NUCLEOTIDE SEQUENCE</scope>
    <source>
        <strain evidence="8">Rbin_158</strain>
    </source>
</reference>
<comment type="caution">
    <text evidence="8">The sequence shown here is derived from an EMBL/GenBank/DDBJ whole genome shotgun (WGS) entry which is preliminary data.</text>
</comment>
<evidence type="ECO:0000256" key="2">
    <source>
        <dbReference type="ARBA" id="ARBA00022679"/>
    </source>
</evidence>
<name>A0A9D5Q810_9BACT</name>
<organism evidence="8 9">
    <name type="scientific">candidate division KSB3 bacterium</name>
    <dbReference type="NCBI Taxonomy" id="2044937"/>
    <lineage>
        <taxon>Bacteria</taxon>
        <taxon>candidate division KSB3</taxon>
    </lineage>
</organism>
<dbReference type="AlphaFoldDB" id="A0A9D5Q810"/>
<evidence type="ECO:0000313" key="8">
    <source>
        <dbReference type="EMBL" id="MBD3326431.1"/>
    </source>
</evidence>
<comment type="similarity">
    <text evidence="1">Belongs to the FemABX family.</text>
</comment>
<sequence>MSREYSSTVRRDDWQYVLDHASLANTFHTPDYYDIQTSLGHTLLYSCCYEQGEPIGIMVGTMNTSGYHQGLIEVGTKSGGYPLMIDRFDQAPDAEQIKNAFIAHFAREYFTGQRFIMYPCFHLTHCVLEEPGWDCITQYDSTAFLDLRSDEETLWKGLQGKCRNAVRYAQRQGVTARIANELPYFDRFYHFYKEIRIKRDTQYISYEELRAKFEAFTHKGLADLWVSFLDDLPLAYAFIWKYRRTINFVYGSSDAESWSYKPNNLIQWELIRYYKQQGYTLYNMWGIRNMNFSEKAPPSDRKIEGYGKFKLSFGAELRDLVRYVRV</sequence>
<evidence type="ECO:0000256" key="3">
    <source>
        <dbReference type="ARBA" id="ARBA00022960"/>
    </source>
</evidence>
<dbReference type="GO" id="GO:0009252">
    <property type="term" value="P:peptidoglycan biosynthetic process"/>
    <property type="evidence" value="ECO:0007669"/>
    <property type="project" value="UniProtKB-KW"/>
</dbReference>
<evidence type="ECO:0000256" key="1">
    <source>
        <dbReference type="ARBA" id="ARBA00009943"/>
    </source>
</evidence>
<dbReference type="PANTHER" id="PTHR36174:SF1">
    <property type="entry name" value="LIPID II:GLYCINE GLYCYLTRANSFERASE"/>
    <property type="match status" value="1"/>
</dbReference>
<dbReference type="InterPro" id="IPR050644">
    <property type="entry name" value="PG_Glycine_Bridge_Synth"/>
</dbReference>
<dbReference type="SUPFAM" id="SSF55729">
    <property type="entry name" value="Acyl-CoA N-acyltransferases (Nat)"/>
    <property type="match status" value="1"/>
</dbReference>
<keyword evidence="4" id="KW-0573">Peptidoglycan synthesis</keyword>
<evidence type="ECO:0000256" key="5">
    <source>
        <dbReference type="ARBA" id="ARBA00023315"/>
    </source>
</evidence>
<evidence type="ECO:0000256" key="4">
    <source>
        <dbReference type="ARBA" id="ARBA00022984"/>
    </source>
</evidence>
<keyword evidence="2" id="KW-0808">Transferase</keyword>
<dbReference type="InterPro" id="IPR003447">
    <property type="entry name" value="FEMABX"/>
</dbReference>
<evidence type="ECO:0000259" key="7">
    <source>
        <dbReference type="Pfam" id="PF13480"/>
    </source>
</evidence>
<dbReference type="EMBL" id="WJJP01000581">
    <property type="protein sequence ID" value="MBD3326431.1"/>
    <property type="molecule type" value="Genomic_DNA"/>
</dbReference>
<dbReference type="GO" id="GO:0071555">
    <property type="term" value="P:cell wall organization"/>
    <property type="evidence" value="ECO:0007669"/>
    <property type="project" value="UniProtKB-KW"/>
</dbReference>
<keyword evidence="6" id="KW-0961">Cell wall biogenesis/degradation</keyword>
<keyword evidence="3" id="KW-0133">Cell shape</keyword>
<accession>A0A9D5Q810</accession>
<dbReference type="InterPro" id="IPR038740">
    <property type="entry name" value="BioF2-like_GNAT_dom"/>
</dbReference>
<evidence type="ECO:0000313" key="9">
    <source>
        <dbReference type="Proteomes" id="UP000649604"/>
    </source>
</evidence>
<dbReference type="InterPro" id="IPR016181">
    <property type="entry name" value="Acyl_CoA_acyltransferase"/>
</dbReference>
<dbReference type="PROSITE" id="PS51191">
    <property type="entry name" value="FEMABX"/>
    <property type="match status" value="1"/>
</dbReference>